<dbReference type="AlphaFoldDB" id="A0AAW1Y7V5"/>
<evidence type="ECO:0000313" key="2">
    <source>
        <dbReference type="EMBL" id="KAK9945079.1"/>
    </source>
</evidence>
<sequence>MSCLRLRLPPARKAWKSFTSKLHSKLHKRKAINKPRNRVKPATTVSIRLRSNKFLQLRFQRKPRLSLRFHHNHHSLLQNRHTHVYVDKLFKEPAVSELVAERCQQPLAKCAIKPITDGSVPETSKQSQSAATENRESEGVTGAADDMWESLGFASPQMHGIDKRAEEFIARFRAEMEDQEKLARRPW</sequence>
<evidence type="ECO:0000313" key="3">
    <source>
        <dbReference type="Proteomes" id="UP001457282"/>
    </source>
</evidence>
<name>A0AAW1Y7V5_RUBAR</name>
<keyword evidence="3" id="KW-1185">Reference proteome</keyword>
<dbReference type="InterPro" id="IPR008480">
    <property type="entry name" value="DUF761_pln"/>
</dbReference>
<comment type="caution">
    <text evidence="2">The sequence shown here is derived from an EMBL/GenBank/DDBJ whole genome shotgun (WGS) entry which is preliminary data.</text>
</comment>
<proteinExistence type="predicted"/>
<feature type="compositionally biased region" description="Polar residues" evidence="1">
    <location>
        <begin position="121"/>
        <end position="132"/>
    </location>
</feature>
<accession>A0AAW1Y7V5</accession>
<dbReference type="Proteomes" id="UP001457282">
    <property type="component" value="Unassembled WGS sequence"/>
</dbReference>
<gene>
    <name evidence="2" type="ORF">M0R45_010610</name>
</gene>
<reference evidence="2 3" key="1">
    <citation type="journal article" date="2023" name="G3 (Bethesda)">
        <title>A chromosome-length genome assembly and annotation of blackberry (Rubus argutus, cv. 'Hillquist').</title>
        <authorList>
            <person name="Bruna T."/>
            <person name="Aryal R."/>
            <person name="Dudchenko O."/>
            <person name="Sargent D.J."/>
            <person name="Mead D."/>
            <person name="Buti M."/>
            <person name="Cavallini A."/>
            <person name="Hytonen T."/>
            <person name="Andres J."/>
            <person name="Pham M."/>
            <person name="Weisz D."/>
            <person name="Mascagni F."/>
            <person name="Usai G."/>
            <person name="Natali L."/>
            <person name="Bassil N."/>
            <person name="Fernandez G.E."/>
            <person name="Lomsadze A."/>
            <person name="Armour M."/>
            <person name="Olukolu B."/>
            <person name="Poorten T."/>
            <person name="Britton C."/>
            <person name="Davik J."/>
            <person name="Ashrafi H."/>
            <person name="Aiden E.L."/>
            <person name="Borodovsky M."/>
            <person name="Worthington M."/>
        </authorList>
    </citation>
    <scope>NUCLEOTIDE SEQUENCE [LARGE SCALE GENOMIC DNA]</scope>
    <source>
        <strain evidence="2">PI 553951</strain>
    </source>
</reference>
<dbReference type="Pfam" id="PF05553">
    <property type="entry name" value="DUF761"/>
    <property type="match status" value="1"/>
</dbReference>
<protein>
    <submittedName>
        <fullName evidence="2">Uncharacterized protein</fullName>
    </submittedName>
</protein>
<organism evidence="2 3">
    <name type="scientific">Rubus argutus</name>
    <name type="common">Southern blackberry</name>
    <dbReference type="NCBI Taxonomy" id="59490"/>
    <lineage>
        <taxon>Eukaryota</taxon>
        <taxon>Viridiplantae</taxon>
        <taxon>Streptophyta</taxon>
        <taxon>Embryophyta</taxon>
        <taxon>Tracheophyta</taxon>
        <taxon>Spermatophyta</taxon>
        <taxon>Magnoliopsida</taxon>
        <taxon>eudicotyledons</taxon>
        <taxon>Gunneridae</taxon>
        <taxon>Pentapetalae</taxon>
        <taxon>rosids</taxon>
        <taxon>fabids</taxon>
        <taxon>Rosales</taxon>
        <taxon>Rosaceae</taxon>
        <taxon>Rosoideae</taxon>
        <taxon>Rosoideae incertae sedis</taxon>
        <taxon>Rubus</taxon>
    </lineage>
</organism>
<feature type="region of interest" description="Disordered" evidence="1">
    <location>
        <begin position="116"/>
        <end position="142"/>
    </location>
</feature>
<dbReference type="EMBL" id="JBEDUW010000002">
    <property type="protein sequence ID" value="KAK9945079.1"/>
    <property type="molecule type" value="Genomic_DNA"/>
</dbReference>
<evidence type="ECO:0000256" key="1">
    <source>
        <dbReference type="SAM" id="MobiDB-lite"/>
    </source>
</evidence>